<feature type="binding site" evidence="7">
    <location>
        <position position="132"/>
    </location>
    <ligand>
        <name>carbamoyl phosphate</name>
        <dbReference type="ChEBI" id="CHEBI:58228"/>
    </ligand>
</feature>
<dbReference type="eggNOG" id="COG0540">
    <property type="taxonomic scope" value="Bacteria"/>
</dbReference>
<dbReference type="UniPathway" id="UPA00070">
    <property type="reaction ID" value="UER00116"/>
</dbReference>
<dbReference type="HAMAP" id="MF_00001">
    <property type="entry name" value="Asp_carb_tr"/>
    <property type="match status" value="1"/>
</dbReference>
<dbReference type="Gene3D" id="3.40.50.1370">
    <property type="entry name" value="Aspartate/ornithine carbamoyltransferase"/>
    <property type="match status" value="2"/>
</dbReference>
<feature type="domain" description="Aspartate/ornithine carbamoyltransferase carbamoyl-P binding" evidence="9">
    <location>
        <begin position="4"/>
        <end position="142"/>
    </location>
</feature>
<comment type="pathway">
    <text evidence="1 7">Pyrimidine metabolism; UMP biosynthesis via de novo pathway; (S)-dihydroorotate from bicarbonate: step 2/3.</text>
</comment>
<gene>
    <name evidence="7 10" type="primary">pyrB</name>
    <name evidence="10" type="ORF">RICGR_0100</name>
</gene>
<dbReference type="GO" id="GO:0006520">
    <property type="term" value="P:amino acid metabolic process"/>
    <property type="evidence" value="ECO:0007669"/>
    <property type="project" value="InterPro"/>
</dbReference>
<dbReference type="GO" id="GO:0016597">
    <property type="term" value="F:amino acid binding"/>
    <property type="evidence" value="ECO:0007669"/>
    <property type="project" value="InterPro"/>
</dbReference>
<keyword evidence="4 7" id="KW-0665">Pyrimidine biosynthesis</keyword>
<evidence type="ECO:0000256" key="2">
    <source>
        <dbReference type="ARBA" id="ARBA00008896"/>
    </source>
</evidence>
<evidence type="ECO:0000256" key="3">
    <source>
        <dbReference type="ARBA" id="ARBA00022679"/>
    </source>
</evidence>
<feature type="binding site" evidence="7">
    <location>
        <position position="52"/>
    </location>
    <ligand>
        <name>carbamoyl phosphate</name>
        <dbReference type="ChEBI" id="CHEBI:58228"/>
    </ligand>
</feature>
<name>A8PKY5_9COXI</name>
<feature type="binding site" evidence="7">
    <location>
        <position position="80"/>
    </location>
    <ligand>
        <name>L-aspartate</name>
        <dbReference type="ChEBI" id="CHEBI:29991"/>
    </ligand>
</feature>
<organism evidence="10 11">
    <name type="scientific">Rickettsiella grylli</name>
    <dbReference type="NCBI Taxonomy" id="59196"/>
    <lineage>
        <taxon>Bacteria</taxon>
        <taxon>Pseudomonadati</taxon>
        <taxon>Pseudomonadota</taxon>
        <taxon>Gammaproteobacteria</taxon>
        <taxon>Legionellales</taxon>
        <taxon>Coxiellaceae</taxon>
        <taxon>Rickettsiella</taxon>
    </lineage>
</organism>
<dbReference type="PANTHER" id="PTHR45753:SF6">
    <property type="entry name" value="ASPARTATE CARBAMOYLTRANSFERASE"/>
    <property type="match status" value="1"/>
</dbReference>
<proteinExistence type="inferred from homology"/>
<dbReference type="GO" id="GO:0006207">
    <property type="term" value="P:'de novo' pyrimidine nucleobase biosynthetic process"/>
    <property type="evidence" value="ECO:0007669"/>
    <property type="project" value="InterPro"/>
</dbReference>
<keyword evidence="11" id="KW-1185">Reference proteome</keyword>
<dbReference type="GO" id="GO:0005829">
    <property type="term" value="C:cytosol"/>
    <property type="evidence" value="ECO:0007669"/>
    <property type="project" value="TreeGrafter"/>
</dbReference>
<reference evidence="10" key="1">
    <citation type="submission" date="2006-04" db="EMBL/GenBank/DDBJ databases">
        <authorList>
            <person name="Seshadri R."/>
            <person name="Federici B.A."/>
        </authorList>
    </citation>
    <scope>NUCLEOTIDE SEQUENCE [LARGE SCALE GENOMIC DNA]</scope>
</reference>
<dbReference type="RefSeq" id="WP_006035265.1">
    <property type="nucleotide sequence ID" value="NZ_AAQJ02000001.1"/>
</dbReference>
<dbReference type="STRING" id="59196.RICGR_0100"/>
<dbReference type="Proteomes" id="UP000054075">
    <property type="component" value="Unassembled WGS sequence"/>
</dbReference>
<keyword evidence="3 7" id="KW-0808">Transferase</keyword>
<comment type="catalytic activity">
    <reaction evidence="6 7">
        <text>carbamoyl phosphate + L-aspartate = N-carbamoyl-L-aspartate + phosphate + H(+)</text>
        <dbReference type="Rhea" id="RHEA:20013"/>
        <dbReference type="ChEBI" id="CHEBI:15378"/>
        <dbReference type="ChEBI" id="CHEBI:29991"/>
        <dbReference type="ChEBI" id="CHEBI:32814"/>
        <dbReference type="ChEBI" id="CHEBI:43474"/>
        <dbReference type="ChEBI" id="CHEBI:58228"/>
        <dbReference type="EC" id="2.1.3.2"/>
    </reaction>
</comment>
<evidence type="ECO:0000256" key="7">
    <source>
        <dbReference type="HAMAP-Rule" id="MF_00001"/>
    </source>
</evidence>
<dbReference type="NCBIfam" id="NF002032">
    <property type="entry name" value="PRK00856.1"/>
    <property type="match status" value="1"/>
</dbReference>
<dbReference type="FunFam" id="3.40.50.1370:FF:000001">
    <property type="entry name" value="Aspartate carbamoyltransferase"/>
    <property type="match status" value="1"/>
</dbReference>
<dbReference type="PROSITE" id="PS00097">
    <property type="entry name" value="CARBAMOYLTRANSFERASE"/>
    <property type="match status" value="1"/>
</dbReference>
<comment type="caution">
    <text evidence="10">The sequence shown here is derived from an EMBL/GenBank/DDBJ whole genome shotgun (WGS) entry which is preliminary data.</text>
</comment>
<evidence type="ECO:0000256" key="5">
    <source>
        <dbReference type="ARBA" id="ARBA00043884"/>
    </source>
</evidence>
<dbReference type="Pfam" id="PF02729">
    <property type="entry name" value="OTCace_N"/>
    <property type="match status" value="1"/>
</dbReference>
<dbReference type="InterPro" id="IPR002082">
    <property type="entry name" value="Asp_carbamoyltransf"/>
</dbReference>
<accession>A8PKY5</accession>
<feature type="domain" description="Aspartate/ornithine carbamoyltransferase Asp/Orn-binding" evidence="8">
    <location>
        <begin position="148"/>
        <end position="296"/>
    </location>
</feature>
<feature type="binding site" evidence="7">
    <location>
        <position position="261"/>
    </location>
    <ligand>
        <name>carbamoyl phosphate</name>
        <dbReference type="ChEBI" id="CHEBI:58228"/>
    </ligand>
</feature>
<dbReference type="SUPFAM" id="SSF53671">
    <property type="entry name" value="Aspartate/ornithine carbamoyltransferase"/>
    <property type="match status" value="1"/>
</dbReference>
<dbReference type="GO" id="GO:0044205">
    <property type="term" value="P:'de novo' UMP biosynthetic process"/>
    <property type="evidence" value="ECO:0007669"/>
    <property type="project" value="UniProtKB-UniRule"/>
</dbReference>
<evidence type="ECO:0000313" key="11">
    <source>
        <dbReference type="Proteomes" id="UP000054075"/>
    </source>
</evidence>
<dbReference type="EMBL" id="AAQJ02000001">
    <property type="protein sequence ID" value="EDP46282.1"/>
    <property type="molecule type" value="Genomic_DNA"/>
</dbReference>
<dbReference type="InterPro" id="IPR006130">
    <property type="entry name" value="Asp/Orn_carbamoylTrfase"/>
</dbReference>
<protein>
    <recommendedName>
        <fullName evidence="7">Aspartate carbamoyltransferase</fullName>
        <ecNumber evidence="7">2.1.3.2</ecNumber>
    </recommendedName>
    <alternativeName>
        <fullName evidence="7">Aspartate transcarbamylase</fullName>
        <shortName evidence="7">ATCase</shortName>
    </alternativeName>
</protein>
<dbReference type="GO" id="GO:0004070">
    <property type="term" value="F:aspartate carbamoyltransferase activity"/>
    <property type="evidence" value="ECO:0007669"/>
    <property type="project" value="UniProtKB-UniRule"/>
</dbReference>
<feature type="binding site" evidence="7">
    <location>
        <position position="101"/>
    </location>
    <ligand>
        <name>carbamoyl phosphate</name>
        <dbReference type="ChEBI" id="CHEBI:58228"/>
    </ligand>
</feature>
<evidence type="ECO:0000256" key="6">
    <source>
        <dbReference type="ARBA" id="ARBA00048859"/>
    </source>
</evidence>
<dbReference type="Pfam" id="PF00185">
    <property type="entry name" value="OTCace"/>
    <property type="match status" value="1"/>
</dbReference>
<dbReference type="OrthoDB" id="9774690at2"/>
<dbReference type="AlphaFoldDB" id="A8PKY5"/>
<dbReference type="PRINTS" id="PR00100">
    <property type="entry name" value="AOTCASE"/>
</dbReference>
<feature type="binding site" evidence="7">
    <location>
        <position position="129"/>
    </location>
    <ligand>
        <name>carbamoyl phosphate</name>
        <dbReference type="ChEBI" id="CHEBI:58228"/>
    </ligand>
</feature>
<feature type="binding site" evidence="7">
    <location>
        <position position="162"/>
    </location>
    <ligand>
        <name>L-aspartate</name>
        <dbReference type="ChEBI" id="CHEBI:29991"/>
    </ligand>
</feature>
<comment type="function">
    <text evidence="5 7">Catalyzes the condensation of carbamoyl phosphate and aspartate to form carbamoyl aspartate and inorganic phosphate, the committed step in the de novo pyrimidine nucleotide biosynthesis pathway.</text>
</comment>
<reference evidence="10" key="2">
    <citation type="submission" date="2007-10" db="EMBL/GenBank/DDBJ databases">
        <authorList>
            <person name="Myers G.S."/>
        </authorList>
    </citation>
    <scope>NUCLEOTIDE SEQUENCE [LARGE SCALE GENOMIC DNA]</scope>
</reference>
<comment type="similarity">
    <text evidence="2 7">Belongs to the aspartate/ornithine carbamoyltransferase superfamily. ATCase family.</text>
</comment>
<feature type="binding site" evidence="7">
    <location>
        <position position="262"/>
    </location>
    <ligand>
        <name>carbamoyl phosphate</name>
        <dbReference type="ChEBI" id="CHEBI:58228"/>
    </ligand>
</feature>
<feature type="binding site" evidence="7">
    <location>
        <position position="51"/>
    </location>
    <ligand>
        <name>carbamoyl phosphate</name>
        <dbReference type="ChEBI" id="CHEBI:58228"/>
    </ligand>
</feature>
<evidence type="ECO:0000259" key="8">
    <source>
        <dbReference type="Pfam" id="PF00185"/>
    </source>
</evidence>
<dbReference type="InterPro" id="IPR006132">
    <property type="entry name" value="Asp/Orn_carbamoyltranf_P-bd"/>
</dbReference>
<dbReference type="InterPro" id="IPR006131">
    <property type="entry name" value="Asp_carbamoyltransf_Asp/Orn-bd"/>
</dbReference>
<sequence>MIKKDIISIRDLSLNEINVILNLAKKIKKNSPKKYLIGKIIAHCFFEPSTRTRLSFETATLQLGGHVIGFSDSECLSIKKGEDLQDTIKTISCYADLIILRHSFEGAARLAAEISDKPIINAGDGANQHPTQALTDLFTLKEAQGNLEGLSIALVGDLKYGRTIHSLVQLCGLFNMRLFLISPGLLPLPETIANELKYKGIRFSFHTHLEEVISKVDVLYMTRLQHERFTSSENQLYINQCTLTEDKLKKAKPNLNILHPLPRGKEMDKSIDETHFALYFKQVANAVYVRQAILALILDKKFKF</sequence>
<dbReference type="PANTHER" id="PTHR45753">
    <property type="entry name" value="ORNITHINE CARBAMOYLTRANSFERASE, MITOCHONDRIAL"/>
    <property type="match status" value="1"/>
</dbReference>
<evidence type="ECO:0000259" key="9">
    <source>
        <dbReference type="Pfam" id="PF02729"/>
    </source>
</evidence>
<dbReference type="PRINTS" id="PR00101">
    <property type="entry name" value="ATCASE"/>
</dbReference>
<dbReference type="NCBIfam" id="TIGR00670">
    <property type="entry name" value="asp_carb_tr"/>
    <property type="match status" value="1"/>
</dbReference>
<dbReference type="InterPro" id="IPR036901">
    <property type="entry name" value="Asp/Orn_carbamoylTrfase_sf"/>
</dbReference>
<evidence type="ECO:0000256" key="4">
    <source>
        <dbReference type="ARBA" id="ARBA00022975"/>
    </source>
</evidence>
<feature type="binding site" evidence="7">
    <location>
        <position position="223"/>
    </location>
    <ligand>
        <name>L-aspartate</name>
        <dbReference type="ChEBI" id="CHEBI:29991"/>
    </ligand>
</feature>
<dbReference type="FunFam" id="3.40.50.1370:FF:000002">
    <property type="entry name" value="Aspartate carbamoyltransferase 2"/>
    <property type="match status" value="1"/>
</dbReference>
<comment type="subunit">
    <text evidence="7">Heterododecamer (2C3:3R2) of six catalytic PyrB chains organized as two trimers (C3), and six regulatory PyrI chains organized as three dimers (R2).</text>
</comment>
<evidence type="ECO:0000313" key="10">
    <source>
        <dbReference type="EMBL" id="EDP46282.1"/>
    </source>
</evidence>
<dbReference type="EC" id="2.1.3.2" evidence="7"/>
<evidence type="ECO:0000256" key="1">
    <source>
        <dbReference type="ARBA" id="ARBA00004852"/>
    </source>
</evidence>